<dbReference type="PROSITE" id="PS50920">
    <property type="entry name" value="SOLCAR"/>
    <property type="match status" value="3"/>
</dbReference>
<dbReference type="OrthoDB" id="193856at2759"/>
<protein>
    <submittedName>
        <fullName evidence="11">Mitochondrial substrate carrier family protein Z</fullName>
    </submittedName>
</protein>
<keyword evidence="3 10" id="KW-0813">Transport</keyword>
<keyword evidence="8 9" id="KW-0472">Membrane</keyword>
<evidence type="ECO:0000256" key="10">
    <source>
        <dbReference type="RuleBase" id="RU000488"/>
    </source>
</evidence>
<proteinExistence type="inferred from homology"/>
<evidence type="ECO:0000256" key="2">
    <source>
        <dbReference type="ARBA" id="ARBA00006375"/>
    </source>
</evidence>
<dbReference type="EMBL" id="BEYU01000054">
    <property type="protein sequence ID" value="GBG29255.1"/>
    <property type="molecule type" value="Genomic_DNA"/>
</dbReference>
<keyword evidence="7" id="KW-0496">Mitochondrion</keyword>
<feature type="repeat" description="Solcar" evidence="9">
    <location>
        <begin position="147"/>
        <end position="237"/>
    </location>
</feature>
<reference evidence="11 12" key="1">
    <citation type="submission" date="2017-12" db="EMBL/GenBank/DDBJ databases">
        <title>Sequencing, de novo assembly and annotation of complete genome of a new Thraustochytrid species, strain FCC1311.</title>
        <authorList>
            <person name="Sedici K."/>
            <person name="Godart F."/>
            <person name="Aiese Cigliano R."/>
            <person name="Sanseverino W."/>
            <person name="Barakat M."/>
            <person name="Ortet P."/>
            <person name="Marechal E."/>
            <person name="Cagnac O."/>
            <person name="Amato A."/>
        </authorList>
    </citation>
    <scope>NUCLEOTIDE SEQUENCE [LARGE SCALE GENOMIC DNA]</scope>
</reference>
<gene>
    <name evidence="11" type="ORF">FCC1311_054772</name>
</gene>
<evidence type="ECO:0000256" key="9">
    <source>
        <dbReference type="PROSITE-ProRule" id="PRU00282"/>
    </source>
</evidence>
<organism evidence="11 12">
    <name type="scientific">Hondaea fermentalgiana</name>
    <dbReference type="NCBI Taxonomy" id="2315210"/>
    <lineage>
        <taxon>Eukaryota</taxon>
        <taxon>Sar</taxon>
        <taxon>Stramenopiles</taxon>
        <taxon>Bigyra</taxon>
        <taxon>Labyrinthulomycetes</taxon>
        <taxon>Thraustochytrida</taxon>
        <taxon>Thraustochytriidae</taxon>
        <taxon>Hondaea</taxon>
    </lineage>
</organism>
<dbReference type="InterPro" id="IPR018108">
    <property type="entry name" value="MCP_transmembrane"/>
</dbReference>
<keyword evidence="12" id="KW-1185">Reference proteome</keyword>
<accession>A0A2R5GFA2</accession>
<dbReference type="InterPro" id="IPR049563">
    <property type="entry name" value="TXTP-like"/>
</dbReference>
<evidence type="ECO:0000256" key="7">
    <source>
        <dbReference type="ARBA" id="ARBA00023128"/>
    </source>
</evidence>
<keyword evidence="6" id="KW-1133">Transmembrane helix</keyword>
<dbReference type="Gene3D" id="1.50.40.10">
    <property type="entry name" value="Mitochondrial carrier domain"/>
    <property type="match status" value="1"/>
</dbReference>
<keyword evidence="4 9" id="KW-0812">Transmembrane</keyword>
<evidence type="ECO:0000256" key="1">
    <source>
        <dbReference type="ARBA" id="ARBA00004225"/>
    </source>
</evidence>
<dbReference type="SUPFAM" id="SSF103506">
    <property type="entry name" value="Mitochondrial carrier"/>
    <property type="match status" value="1"/>
</dbReference>
<keyword evidence="5" id="KW-0677">Repeat</keyword>
<name>A0A2R5GFA2_9STRA</name>
<evidence type="ECO:0000256" key="8">
    <source>
        <dbReference type="ARBA" id="ARBA00023136"/>
    </source>
</evidence>
<evidence type="ECO:0000313" key="12">
    <source>
        <dbReference type="Proteomes" id="UP000241890"/>
    </source>
</evidence>
<dbReference type="InterPro" id="IPR023395">
    <property type="entry name" value="MCP_dom_sf"/>
</dbReference>
<evidence type="ECO:0000256" key="6">
    <source>
        <dbReference type="ARBA" id="ARBA00022989"/>
    </source>
</evidence>
<dbReference type="PANTHER" id="PTHR45788:SF2">
    <property type="entry name" value="SUCCINATE_FUMARATE MITOCHONDRIAL TRANSPORTER"/>
    <property type="match status" value="1"/>
</dbReference>
<feature type="repeat" description="Solcar" evidence="9">
    <location>
        <begin position="50"/>
        <end position="134"/>
    </location>
</feature>
<comment type="similarity">
    <text evidence="2 10">Belongs to the mitochondrial carrier (TC 2.A.29) family.</text>
</comment>
<comment type="subcellular location">
    <subcellularLocation>
        <location evidence="1">Mitochondrion membrane</location>
        <topology evidence="1">Multi-pass membrane protein</topology>
    </subcellularLocation>
</comment>
<comment type="caution">
    <text evidence="11">The sequence shown here is derived from an EMBL/GenBank/DDBJ whole genome shotgun (WGS) entry which is preliminary data.</text>
</comment>
<dbReference type="Proteomes" id="UP000241890">
    <property type="component" value="Unassembled WGS sequence"/>
</dbReference>
<feature type="repeat" description="Solcar" evidence="9">
    <location>
        <begin position="246"/>
        <end position="321"/>
    </location>
</feature>
<dbReference type="Pfam" id="PF00153">
    <property type="entry name" value="Mito_carr"/>
    <property type="match status" value="3"/>
</dbReference>
<dbReference type="GO" id="GO:0005469">
    <property type="term" value="F:succinate:fumarate antiporter activity"/>
    <property type="evidence" value="ECO:0007669"/>
    <property type="project" value="TreeGrafter"/>
</dbReference>
<evidence type="ECO:0000313" key="11">
    <source>
        <dbReference type="EMBL" id="GBG29255.1"/>
    </source>
</evidence>
<sequence length="325" mass="34311">MGAEGAPPLTDAAKAQLARHASRKHLASDGFQDEVVAPPKEKKKAIKTKLAGWKHFVAGGVAGACEVIGTMPLDVAKTQMQINPGKYANPLDALVKIGHSAGLPGLYYGMPAFLTQTSAKAAIRFFGFAQCKELTTLMIGEKTAAENPTAVNFVSGLGAGAMEAAIWTTPMEKLKVVRQAEANKEGPKRFNSMIGTTRIIIQEEGVAGLFAGLTACVLRQASSVGFRFMCYDPVKNLIMRASGTEESVATFMLAGGTVGAISVVLNNPYQSGQAGTMVGMMRDIMAKDGVKGFSRGLSARVPRVFAGQAITFAVYEQAAKFLLTI</sequence>
<dbReference type="GO" id="GO:0031966">
    <property type="term" value="C:mitochondrial membrane"/>
    <property type="evidence" value="ECO:0007669"/>
    <property type="project" value="UniProtKB-SubCell"/>
</dbReference>
<dbReference type="InParanoid" id="A0A2R5GFA2"/>
<dbReference type="AlphaFoldDB" id="A0A2R5GFA2"/>
<evidence type="ECO:0000256" key="3">
    <source>
        <dbReference type="ARBA" id="ARBA00022448"/>
    </source>
</evidence>
<evidence type="ECO:0000256" key="5">
    <source>
        <dbReference type="ARBA" id="ARBA00022737"/>
    </source>
</evidence>
<dbReference type="PANTHER" id="PTHR45788">
    <property type="entry name" value="SUCCINATE/FUMARATE MITOCHONDRIAL TRANSPORTER-RELATED"/>
    <property type="match status" value="1"/>
</dbReference>
<evidence type="ECO:0000256" key="4">
    <source>
        <dbReference type="ARBA" id="ARBA00022692"/>
    </source>
</evidence>